<evidence type="ECO:0000313" key="3">
    <source>
        <dbReference type="Proteomes" id="UP001558613"/>
    </source>
</evidence>
<evidence type="ECO:0000256" key="1">
    <source>
        <dbReference type="SAM" id="Phobius"/>
    </source>
</evidence>
<dbReference type="EMBL" id="JAYMGO010000015">
    <property type="protein sequence ID" value="KAL1261114.1"/>
    <property type="molecule type" value="Genomic_DNA"/>
</dbReference>
<keyword evidence="1" id="KW-1133">Transmembrane helix</keyword>
<accession>A0ABR3MAP3</accession>
<protein>
    <recommendedName>
        <fullName evidence="4">ATP synthase F0 subunit 8</fullName>
    </recommendedName>
</protein>
<keyword evidence="3" id="KW-1185">Reference proteome</keyword>
<proteinExistence type="predicted"/>
<keyword evidence="1" id="KW-0812">Transmembrane</keyword>
<comment type="caution">
    <text evidence="2">The sequence shown here is derived from an EMBL/GenBank/DDBJ whole genome shotgun (WGS) entry which is preliminary data.</text>
</comment>
<reference evidence="2 3" key="1">
    <citation type="submission" date="2023-09" db="EMBL/GenBank/DDBJ databases">
        <authorList>
            <person name="Wang M."/>
        </authorList>
    </citation>
    <scope>NUCLEOTIDE SEQUENCE [LARGE SCALE GENOMIC DNA]</scope>
    <source>
        <strain evidence="2">GT-2023</strain>
        <tissue evidence="2">Liver</tissue>
    </source>
</reference>
<organism evidence="2 3">
    <name type="scientific">Cirrhinus molitorella</name>
    <name type="common">mud carp</name>
    <dbReference type="NCBI Taxonomy" id="172907"/>
    <lineage>
        <taxon>Eukaryota</taxon>
        <taxon>Metazoa</taxon>
        <taxon>Chordata</taxon>
        <taxon>Craniata</taxon>
        <taxon>Vertebrata</taxon>
        <taxon>Euteleostomi</taxon>
        <taxon>Actinopterygii</taxon>
        <taxon>Neopterygii</taxon>
        <taxon>Teleostei</taxon>
        <taxon>Ostariophysi</taxon>
        <taxon>Cypriniformes</taxon>
        <taxon>Cyprinidae</taxon>
        <taxon>Labeoninae</taxon>
        <taxon>Labeonini</taxon>
        <taxon>Cirrhinus</taxon>
    </lineage>
</organism>
<gene>
    <name evidence="2" type="ORF">QQF64_008941</name>
</gene>
<evidence type="ECO:0000313" key="2">
    <source>
        <dbReference type="EMBL" id="KAL1261114.1"/>
    </source>
</evidence>
<evidence type="ECO:0008006" key="4">
    <source>
        <dbReference type="Google" id="ProtNLM"/>
    </source>
</evidence>
<keyword evidence="1" id="KW-0472">Membrane</keyword>
<feature type="transmembrane region" description="Helical" evidence="1">
    <location>
        <begin position="6"/>
        <end position="31"/>
    </location>
</feature>
<dbReference type="Proteomes" id="UP001558613">
    <property type="component" value="Unassembled WGS sequence"/>
</dbReference>
<name>A0ABR3MAP3_9TELE</name>
<sequence length="73" mass="8596">MLFSNFLMVYNIIFLLLILTGVTIFLIYRFILKARFVQQREADPFYPFQLIPSETTTMCYYGTVSTNSGEKCY</sequence>